<sequence>MSAEPRIENLDEFDEAEVLSSAFCKQMTEEEFEEQTSAETQKALDELCQYLQGNPEDYFRIIRKRKQEEMESAGIFSYLKVKMMGLLHGERYPACLVSPQQSTEKLEQLKADMQKAFTYSEESKGRRCSKRIASRTAQLATLEDKENTPLASTQSTVRRTRLATADKTDTPTMQASCSRAGSARVPPRRQKVSPTHQLTDGCGERVQHGSSGSRATSPASLCSSPSDTEFVTPEADVPVKNKKHKRTLSSTSTGSLTSMSSLTSVHSELMSSNPITRLRSTQIARSPGGTPLRMRNGPPTPQEPLHKALVTVLREKFKNVRTPSPLAANSTTAFSPDRTANSSLNATFSP</sequence>
<organism evidence="2 3">
    <name type="scientific">Batillaria attramentaria</name>
    <dbReference type="NCBI Taxonomy" id="370345"/>
    <lineage>
        <taxon>Eukaryota</taxon>
        <taxon>Metazoa</taxon>
        <taxon>Spiralia</taxon>
        <taxon>Lophotrochozoa</taxon>
        <taxon>Mollusca</taxon>
        <taxon>Gastropoda</taxon>
        <taxon>Caenogastropoda</taxon>
        <taxon>Sorbeoconcha</taxon>
        <taxon>Cerithioidea</taxon>
        <taxon>Batillariidae</taxon>
        <taxon>Batillaria</taxon>
    </lineage>
</organism>
<evidence type="ECO:0000313" key="3">
    <source>
        <dbReference type="Proteomes" id="UP001519460"/>
    </source>
</evidence>
<comment type="caution">
    <text evidence="2">The sequence shown here is derived from an EMBL/GenBank/DDBJ whole genome shotgun (WGS) entry which is preliminary data.</text>
</comment>
<feature type="region of interest" description="Disordered" evidence="1">
    <location>
        <begin position="284"/>
        <end position="304"/>
    </location>
</feature>
<dbReference type="Proteomes" id="UP001519460">
    <property type="component" value="Unassembled WGS sequence"/>
</dbReference>
<feature type="compositionally biased region" description="Polar residues" evidence="1">
    <location>
        <begin position="170"/>
        <end position="179"/>
    </location>
</feature>
<proteinExistence type="predicted"/>
<feature type="region of interest" description="Disordered" evidence="1">
    <location>
        <begin position="321"/>
        <end position="350"/>
    </location>
</feature>
<name>A0ABD0JEW6_9CAEN</name>
<accession>A0ABD0JEW6</accession>
<dbReference type="EMBL" id="JACVVK020000470">
    <property type="protein sequence ID" value="KAK7473437.1"/>
    <property type="molecule type" value="Genomic_DNA"/>
</dbReference>
<dbReference type="AlphaFoldDB" id="A0ABD0JEW6"/>
<feature type="compositionally biased region" description="Low complexity" evidence="1">
    <location>
        <begin position="248"/>
        <end position="264"/>
    </location>
</feature>
<feature type="compositionally biased region" description="Polar residues" evidence="1">
    <location>
        <begin position="327"/>
        <end position="350"/>
    </location>
</feature>
<reference evidence="2 3" key="1">
    <citation type="journal article" date="2023" name="Sci. Data">
        <title>Genome assembly of the Korean intertidal mud-creeper Batillaria attramentaria.</title>
        <authorList>
            <person name="Patra A.K."/>
            <person name="Ho P.T."/>
            <person name="Jun S."/>
            <person name="Lee S.J."/>
            <person name="Kim Y."/>
            <person name="Won Y.J."/>
        </authorList>
    </citation>
    <scope>NUCLEOTIDE SEQUENCE [LARGE SCALE GENOMIC DNA]</scope>
    <source>
        <strain evidence="2">Wonlab-2016</strain>
    </source>
</reference>
<protein>
    <submittedName>
        <fullName evidence="2">Uncharacterized protein</fullName>
    </submittedName>
</protein>
<gene>
    <name evidence="2" type="ORF">BaRGS_00035313</name>
</gene>
<evidence type="ECO:0000256" key="1">
    <source>
        <dbReference type="SAM" id="MobiDB-lite"/>
    </source>
</evidence>
<feature type="compositionally biased region" description="Polar residues" evidence="1">
    <location>
        <begin position="208"/>
        <end position="229"/>
    </location>
</feature>
<evidence type="ECO:0000313" key="2">
    <source>
        <dbReference type="EMBL" id="KAK7473437.1"/>
    </source>
</evidence>
<keyword evidence="3" id="KW-1185">Reference proteome</keyword>
<feature type="region of interest" description="Disordered" evidence="1">
    <location>
        <begin position="143"/>
        <end position="271"/>
    </location>
</feature>
<dbReference type="PANTHER" id="PTHR36867:SF1">
    <property type="entry name" value="RIKEN CDNA 2610318N02 GENE"/>
    <property type="match status" value="1"/>
</dbReference>
<dbReference type="PANTHER" id="PTHR36867">
    <property type="entry name" value="MCG131172, ISOFORM CRA_A"/>
    <property type="match status" value="1"/>
</dbReference>